<keyword evidence="2" id="KW-0472">Membrane</keyword>
<proteinExistence type="predicted"/>
<feature type="compositionally biased region" description="Polar residues" evidence="1">
    <location>
        <begin position="1098"/>
        <end position="1110"/>
    </location>
</feature>
<keyword evidence="2" id="KW-1133">Transmembrane helix</keyword>
<keyword evidence="4" id="KW-1185">Reference proteome</keyword>
<evidence type="ECO:0000313" key="4">
    <source>
        <dbReference type="Proteomes" id="UP001437256"/>
    </source>
</evidence>
<sequence length="1157" mass="129812">MEPKRNFLDTISNGIQNIAAILPLLGTDQCERHVGEALLNGYLYAAATPLSIFGSLGIVKVSFATLLAITRTKLFDGGGWLHDAGFSTTGLVASMITLQRGTKRYGAEAHLERLMKEEHIGDPEIIKHIHWSGWKRAGDLDTLGTERLRRQLSWNAYLILTSAVASGLAILPYIYLAIHYQGSIPWWLFPSLRSFGSFFSSGLRLMKDRAGKPLSNGEKHMPLEERIEELERREQQQQRPNDEEAQHPVAPAALLPVVPMLAMLRVSLALGMVMIVAGYVGCFNLVSQTRAKGGPYAWLAAEAVLSVGRMIVWGLNPRWDEENTGMMFELGLQPCQSPKIDSILAAAETSIGLNWRLQIESHINSAAMNTATAKTFPPITSPRYHLLNEELGSPIPYAGQDAEWKDSFVAHDLEDFLVAASPYVGPLERIEVDGFSICYAVLAKFCQNHIRKLLCVTVVPRGAAWDAHSFLVDGNLNSACRDVFSSHTRPLPGTHALEVAFYEKLDDIKKTGLDDEVLNPVIEYSNELSRRLVGQKSTSLPLPVLWSLTFPPTSLIAAKVKQVELRAEIEGEVVPLPEISVADKIYMRIGQLCDLKGDRCLDRGDLLGGLTFAKVPPAGLLHDLFIEYAVMFDSAIQEIYLCVMEQRFVEHAAFPKTLSHCLALQWIQKMEARLLAEQGRAVLRLRGRIPIPTIEQITATWGFLSSELRSLRLLPAGDKTLQTWKQEWKDIFDLIQNSNFPPVKRLFEHRPFVSSRVKRNFDTNLLPFFTDGSPHDYHEIVGFVRSSLDYLHSMEQPGWFRRIDPRGPGSPEFSPPFTFLDSPHDRKSLATDIISRKFLALRRTDAACDFLLSVPTSSALTTIIYSNLWLTAKTAHRLLSLLKEHRNITSVFYDHCDDFAGQEAADEVQRALESNRQKWREDATNQLRYQIGLDDTPYYQREDFEGILSVQPVGLDLMLQHRVCVTAMIHIPTPSKILPILSVKTLGEPNLNFVATLTPIPTNSSEGNHTNFPVRRNKQVESLKWCELKFDDFPQLLPGHYEMYVTANNQSAYLFRDLSIHFEFTPATGGLLRVHHGVFRDHSDVARPDAREEGGQQDGTVDATNSQSQPDIVVADPTTERDTVLPDHRDLVETADHGSDSPTFFFTPLSSPERIEF</sequence>
<dbReference type="EMBL" id="JBBXMP010000180">
    <property type="protein sequence ID" value="KAL0060365.1"/>
    <property type="molecule type" value="Genomic_DNA"/>
</dbReference>
<name>A0ABR2ZGN0_9AGAR</name>
<dbReference type="Proteomes" id="UP001437256">
    <property type="component" value="Unassembled WGS sequence"/>
</dbReference>
<feature type="transmembrane region" description="Helical" evidence="2">
    <location>
        <begin position="42"/>
        <end position="69"/>
    </location>
</feature>
<feature type="transmembrane region" description="Helical" evidence="2">
    <location>
        <begin position="266"/>
        <end position="286"/>
    </location>
</feature>
<protein>
    <submittedName>
        <fullName evidence="3">Uncharacterized protein</fullName>
    </submittedName>
</protein>
<keyword evidence="2" id="KW-0812">Transmembrane</keyword>
<evidence type="ECO:0000256" key="1">
    <source>
        <dbReference type="SAM" id="MobiDB-lite"/>
    </source>
</evidence>
<evidence type="ECO:0000313" key="3">
    <source>
        <dbReference type="EMBL" id="KAL0060365.1"/>
    </source>
</evidence>
<feature type="transmembrane region" description="Helical" evidence="2">
    <location>
        <begin position="156"/>
        <end position="178"/>
    </location>
</feature>
<organism evidence="3 4">
    <name type="scientific">Marasmius tenuissimus</name>
    <dbReference type="NCBI Taxonomy" id="585030"/>
    <lineage>
        <taxon>Eukaryota</taxon>
        <taxon>Fungi</taxon>
        <taxon>Dikarya</taxon>
        <taxon>Basidiomycota</taxon>
        <taxon>Agaricomycotina</taxon>
        <taxon>Agaricomycetes</taxon>
        <taxon>Agaricomycetidae</taxon>
        <taxon>Agaricales</taxon>
        <taxon>Marasmiineae</taxon>
        <taxon>Marasmiaceae</taxon>
        <taxon>Marasmius</taxon>
    </lineage>
</organism>
<feature type="region of interest" description="Disordered" evidence="1">
    <location>
        <begin position="1085"/>
        <end position="1110"/>
    </location>
</feature>
<feature type="compositionally biased region" description="Basic and acidic residues" evidence="1">
    <location>
        <begin position="1085"/>
        <end position="1094"/>
    </location>
</feature>
<evidence type="ECO:0000256" key="2">
    <source>
        <dbReference type="SAM" id="Phobius"/>
    </source>
</evidence>
<gene>
    <name evidence="3" type="ORF">AAF712_012871</name>
</gene>
<feature type="region of interest" description="Disordered" evidence="1">
    <location>
        <begin position="1133"/>
        <end position="1157"/>
    </location>
</feature>
<reference evidence="3 4" key="1">
    <citation type="submission" date="2024-05" db="EMBL/GenBank/DDBJ databases">
        <title>A draft genome resource for the thread blight pathogen Marasmius tenuissimus strain MS-2.</title>
        <authorList>
            <person name="Yulfo-Soto G.E."/>
            <person name="Baruah I.K."/>
            <person name="Amoako-Attah I."/>
            <person name="Bukari Y."/>
            <person name="Meinhardt L.W."/>
            <person name="Bailey B.A."/>
            <person name="Cohen S.P."/>
        </authorList>
    </citation>
    <scope>NUCLEOTIDE SEQUENCE [LARGE SCALE GENOMIC DNA]</scope>
    <source>
        <strain evidence="3 4">MS-2</strain>
    </source>
</reference>
<feature type="compositionally biased region" description="Polar residues" evidence="1">
    <location>
        <begin position="1140"/>
        <end position="1150"/>
    </location>
</feature>
<comment type="caution">
    <text evidence="3">The sequence shown here is derived from an EMBL/GenBank/DDBJ whole genome shotgun (WGS) entry which is preliminary data.</text>
</comment>
<accession>A0ABR2ZGN0</accession>